<proteinExistence type="inferred from homology"/>
<dbReference type="HAMAP" id="MF_01328_B">
    <property type="entry name" value="Ribosomal_uL4_B"/>
    <property type="match status" value="1"/>
</dbReference>
<dbReference type="AlphaFoldDB" id="B3S0W8"/>
<dbReference type="Pfam" id="PF00573">
    <property type="entry name" value="Ribosomal_L4"/>
    <property type="match status" value="1"/>
</dbReference>
<dbReference type="STRING" id="10228.B3S0W8"/>
<evidence type="ECO:0000313" key="7">
    <source>
        <dbReference type="Proteomes" id="UP000009022"/>
    </source>
</evidence>
<keyword evidence="3" id="KW-0687">Ribonucleoprotein</keyword>
<dbReference type="FunCoup" id="B3S0W8">
    <property type="interactions" value="1134"/>
</dbReference>
<dbReference type="InterPro" id="IPR002136">
    <property type="entry name" value="Ribosomal_uL4"/>
</dbReference>
<evidence type="ECO:0000256" key="5">
    <source>
        <dbReference type="SAM" id="MobiDB-lite"/>
    </source>
</evidence>
<dbReference type="InterPro" id="IPR023574">
    <property type="entry name" value="Ribosomal_uL4_dom_sf"/>
</dbReference>
<dbReference type="InParanoid" id="B3S0W8"/>
<keyword evidence="2" id="KW-0689">Ribosomal protein</keyword>
<dbReference type="GO" id="GO:0005840">
    <property type="term" value="C:ribosome"/>
    <property type="evidence" value="ECO:0007669"/>
    <property type="project" value="UniProtKB-KW"/>
</dbReference>
<evidence type="ECO:0000256" key="4">
    <source>
        <dbReference type="ARBA" id="ARBA00040565"/>
    </source>
</evidence>
<dbReference type="PANTHER" id="PTHR10746:SF6">
    <property type="entry name" value="LARGE RIBOSOMAL SUBUNIT PROTEIN UL4M"/>
    <property type="match status" value="1"/>
</dbReference>
<evidence type="ECO:0000256" key="3">
    <source>
        <dbReference type="ARBA" id="ARBA00023274"/>
    </source>
</evidence>
<dbReference type="Gene3D" id="3.40.1370.10">
    <property type="match status" value="1"/>
</dbReference>
<name>B3S0W8_TRIAD</name>
<dbReference type="KEGG" id="tad:TRIADDRAFT_27010"/>
<dbReference type="RefSeq" id="XP_002113245.1">
    <property type="nucleotide sequence ID" value="XM_002113209.1"/>
</dbReference>
<accession>B3S0W8</accession>
<evidence type="ECO:0000313" key="6">
    <source>
        <dbReference type="EMBL" id="EDV23719.1"/>
    </source>
</evidence>
<dbReference type="PANTHER" id="PTHR10746">
    <property type="entry name" value="50S RIBOSOMAL PROTEIN L4"/>
    <property type="match status" value="1"/>
</dbReference>
<dbReference type="CTD" id="6754815"/>
<gene>
    <name evidence="6" type="ORF">TRIADDRAFT_27010</name>
</gene>
<dbReference type="GO" id="GO:0003735">
    <property type="term" value="F:structural constituent of ribosome"/>
    <property type="evidence" value="ECO:0000318"/>
    <property type="project" value="GO_Central"/>
</dbReference>
<dbReference type="eggNOG" id="KOG1624">
    <property type="taxonomic scope" value="Eukaryota"/>
</dbReference>
<dbReference type="PhylomeDB" id="B3S0W8"/>
<keyword evidence="7" id="KW-1185">Reference proteome</keyword>
<reference evidence="6 7" key="1">
    <citation type="journal article" date="2008" name="Nature">
        <title>The Trichoplax genome and the nature of placozoans.</title>
        <authorList>
            <person name="Srivastava M."/>
            <person name="Begovic E."/>
            <person name="Chapman J."/>
            <person name="Putnam N.H."/>
            <person name="Hellsten U."/>
            <person name="Kawashima T."/>
            <person name="Kuo A."/>
            <person name="Mitros T."/>
            <person name="Salamov A."/>
            <person name="Carpenter M.L."/>
            <person name="Signorovitch A.Y."/>
            <person name="Moreno M.A."/>
            <person name="Kamm K."/>
            <person name="Grimwood J."/>
            <person name="Schmutz J."/>
            <person name="Shapiro H."/>
            <person name="Grigoriev I.V."/>
            <person name="Buss L.W."/>
            <person name="Schierwater B."/>
            <person name="Dellaporta S.L."/>
            <person name="Rokhsar D.S."/>
        </authorList>
    </citation>
    <scope>NUCLEOTIDE SEQUENCE [LARGE SCALE GENOMIC DNA]</scope>
    <source>
        <strain evidence="6 7">Grell-BS-1999</strain>
    </source>
</reference>
<dbReference type="NCBIfam" id="TIGR03953">
    <property type="entry name" value="rplD_bact"/>
    <property type="match status" value="1"/>
</dbReference>
<dbReference type="GeneID" id="6754815"/>
<dbReference type="OMA" id="PQVHILE"/>
<dbReference type="SUPFAM" id="SSF52166">
    <property type="entry name" value="Ribosomal protein L4"/>
    <property type="match status" value="1"/>
</dbReference>
<dbReference type="GO" id="GO:0006412">
    <property type="term" value="P:translation"/>
    <property type="evidence" value="ECO:0007669"/>
    <property type="project" value="InterPro"/>
</dbReference>
<dbReference type="InterPro" id="IPR013005">
    <property type="entry name" value="Ribosomal_uL4-like"/>
</dbReference>
<dbReference type="EMBL" id="DS985246">
    <property type="protein sequence ID" value="EDV23719.1"/>
    <property type="molecule type" value="Genomic_DNA"/>
</dbReference>
<dbReference type="HOGENOM" id="CLU_041575_5_1_1"/>
<dbReference type="GO" id="GO:1990904">
    <property type="term" value="C:ribonucleoprotein complex"/>
    <property type="evidence" value="ECO:0007669"/>
    <property type="project" value="UniProtKB-KW"/>
</dbReference>
<dbReference type="Proteomes" id="UP000009022">
    <property type="component" value="Unassembled WGS sequence"/>
</dbReference>
<comment type="similarity">
    <text evidence="1">Belongs to the universal ribosomal protein uL4 family.</text>
</comment>
<organism evidence="6 7">
    <name type="scientific">Trichoplax adhaerens</name>
    <name type="common">Trichoplax reptans</name>
    <dbReference type="NCBI Taxonomy" id="10228"/>
    <lineage>
        <taxon>Eukaryota</taxon>
        <taxon>Metazoa</taxon>
        <taxon>Placozoa</taxon>
        <taxon>Uniplacotomia</taxon>
        <taxon>Trichoplacea</taxon>
        <taxon>Trichoplacidae</taxon>
        <taxon>Trichoplax</taxon>
    </lineage>
</organism>
<evidence type="ECO:0000256" key="2">
    <source>
        <dbReference type="ARBA" id="ARBA00022980"/>
    </source>
</evidence>
<sequence>LRIDILHRYVVWQLAKRRAGTAKTKNRGEVRGGGRKPWPQKGSGRARQGSIRAPHFRGGGTVHGPRPRSYDFTFPRKVRSMAIRVALSVKFAQGDLYIVDSFGLETHKTQNLKDLLDQRNWYSALLVDGNTYVDENLRLAARNIQKCDVLPSYALNVHMMLKRHALVLSLPALKILQERLVKDIAEPAWDKYDFKMTSLESIPESNDQLQLEESEEFKES</sequence>
<feature type="non-terminal residue" evidence="6">
    <location>
        <position position="1"/>
    </location>
</feature>
<feature type="region of interest" description="Disordered" evidence="5">
    <location>
        <begin position="21"/>
        <end position="62"/>
    </location>
</feature>
<dbReference type="OrthoDB" id="275876at2759"/>
<evidence type="ECO:0000256" key="1">
    <source>
        <dbReference type="ARBA" id="ARBA00010528"/>
    </source>
</evidence>
<protein>
    <recommendedName>
        <fullName evidence="4">Large ribosomal subunit protein uL4m</fullName>
    </recommendedName>
</protein>